<keyword evidence="3" id="KW-1185">Reference proteome</keyword>
<feature type="region of interest" description="Disordered" evidence="1">
    <location>
        <begin position="725"/>
        <end position="781"/>
    </location>
</feature>
<feature type="compositionally biased region" description="Low complexity" evidence="1">
    <location>
        <begin position="747"/>
        <end position="781"/>
    </location>
</feature>
<dbReference type="Proteomes" id="UP000799438">
    <property type="component" value="Unassembled WGS sequence"/>
</dbReference>
<sequence length="887" mass="96766">MCWPHIQIRRPGEGEDLFFSRPSKDFDPWIRNIIYDYCFDLKYINVPLPYTTYEEQRLGPKDEPPIPVGTWHLPPHGFVIFCLNRFMYFDASRRFYHIHFRHLTFQPRSFKELRTTMLQFPMALRSRPNVVLVLGDHGRNNLDGVACDAGLEDSCAPWVYSSPKHDGFDFQHIYGDKFHITMYRRRGHVDSICAHGKLGNLAWLYGYKARIDWNRTSLASTSSSEAIPVRKEIGSIVKSWLTSWSKSERPMPGSSSPGPVGEMLGTLVEQSMAEQPTTHVVPGEASGASPALGESISGNRETRDCSDRKGRQSAHELPRSSVIENARNNKRPLEQKRSSADYKRVQKKSQVASPLKENRPLLRQASKGSNQTPFPKIVFTNPYFQVAQEGNQTANKAKKPGDEDRSYGKLHGAFFTFRASGNGINTKSVLETEETGHFLLRPLEVRRKRKRVDSETNSTETAENESKLEFLDDDAPSLMTSLPYRPKSRPLIKVLEEQVFTEPVAPESNEKDAQGQHGQAAVFEETSDIRSTRESARRSARRASHALLIEELNQDTQTNDTSPMQSARTAEEASLSSSDTLIASAKYTHLEGNINTPVRERTVKRIRHARERSGSKDRIQLWLNRPDGQDYQATPAATLQCDATSAPGHTASGSTTTTGTLVQEPQQGEPSTPTASSANKHTAHQAKSRNPSRSTVLTNSSARSGSQSWITSCASSVSTAQHALQPPAATASINTDATTTPSTAREPSPTTTALAATTTTANSASAVPPAPPTTTTFPEVAPPLHEIPIPVPVPVPASALSLTPTRAWWETSPSAGGGSEARGCRSTGGARKRHGKGVRGAGGWSGGGGGGRSPGIGGSGSGSGRGVGKSSTRLEMATWIALDGVGK</sequence>
<feature type="region of interest" description="Disordered" evidence="1">
    <location>
        <begin position="643"/>
        <end position="708"/>
    </location>
</feature>
<feature type="compositionally biased region" description="Polar residues" evidence="1">
    <location>
        <begin position="554"/>
        <end position="577"/>
    </location>
</feature>
<evidence type="ECO:0000313" key="3">
    <source>
        <dbReference type="Proteomes" id="UP000799438"/>
    </source>
</evidence>
<feature type="compositionally biased region" description="Low complexity" evidence="1">
    <location>
        <begin position="643"/>
        <end position="660"/>
    </location>
</feature>
<proteinExistence type="predicted"/>
<dbReference type="AlphaFoldDB" id="A0A6A6BE60"/>
<evidence type="ECO:0000256" key="1">
    <source>
        <dbReference type="SAM" id="MobiDB-lite"/>
    </source>
</evidence>
<feature type="region of interest" description="Disordered" evidence="1">
    <location>
        <begin position="273"/>
        <end position="374"/>
    </location>
</feature>
<dbReference type="EMBL" id="ML995486">
    <property type="protein sequence ID" value="KAF2141663.1"/>
    <property type="molecule type" value="Genomic_DNA"/>
</dbReference>
<feature type="compositionally biased region" description="Basic and acidic residues" evidence="1">
    <location>
        <begin position="331"/>
        <end position="344"/>
    </location>
</feature>
<evidence type="ECO:0000313" key="2">
    <source>
        <dbReference type="EMBL" id="KAF2141663.1"/>
    </source>
</evidence>
<feature type="region of interest" description="Disordered" evidence="1">
    <location>
        <begin position="504"/>
        <end position="577"/>
    </location>
</feature>
<name>A0A6A6BE60_9PEZI</name>
<organism evidence="2 3">
    <name type="scientific">Aplosporella prunicola CBS 121167</name>
    <dbReference type="NCBI Taxonomy" id="1176127"/>
    <lineage>
        <taxon>Eukaryota</taxon>
        <taxon>Fungi</taxon>
        <taxon>Dikarya</taxon>
        <taxon>Ascomycota</taxon>
        <taxon>Pezizomycotina</taxon>
        <taxon>Dothideomycetes</taxon>
        <taxon>Dothideomycetes incertae sedis</taxon>
        <taxon>Botryosphaeriales</taxon>
        <taxon>Aplosporellaceae</taxon>
        <taxon>Aplosporella</taxon>
    </lineage>
</organism>
<dbReference type="GeneID" id="54300686"/>
<feature type="compositionally biased region" description="Basic and acidic residues" evidence="1">
    <location>
        <begin position="300"/>
        <end position="318"/>
    </location>
</feature>
<feature type="compositionally biased region" description="Polar residues" evidence="1">
    <location>
        <begin position="731"/>
        <end position="745"/>
    </location>
</feature>
<accession>A0A6A6BE60</accession>
<gene>
    <name evidence="2" type="ORF">K452DRAFT_308740</name>
</gene>
<feature type="compositionally biased region" description="Polar residues" evidence="1">
    <location>
        <begin position="688"/>
        <end position="708"/>
    </location>
</feature>
<protein>
    <submittedName>
        <fullName evidence="2">Uncharacterized protein</fullName>
    </submittedName>
</protein>
<reference evidence="2" key="1">
    <citation type="journal article" date="2020" name="Stud. Mycol.">
        <title>101 Dothideomycetes genomes: a test case for predicting lifestyles and emergence of pathogens.</title>
        <authorList>
            <person name="Haridas S."/>
            <person name="Albert R."/>
            <person name="Binder M."/>
            <person name="Bloem J."/>
            <person name="Labutti K."/>
            <person name="Salamov A."/>
            <person name="Andreopoulos B."/>
            <person name="Baker S."/>
            <person name="Barry K."/>
            <person name="Bills G."/>
            <person name="Bluhm B."/>
            <person name="Cannon C."/>
            <person name="Castanera R."/>
            <person name="Culley D."/>
            <person name="Daum C."/>
            <person name="Ezra D."/>
            <person name="Gonzalez J."/>
            <person name="Henrissat B."/>
            <person name="Kuo A."/>
            <person name="Liang C."/>
            <person name="Lipzen A."/>
            <person name="Lutzoni F."/>
            <person name="Magnuson J."/>
            <person name="Mondo S."/>
            <person name="Nolan M."/>
            <person name="Ohm R."/>
            <person name="Pangilinan J."/>
            <person name="Park H.-J."/>
            <person name="Ramirez L."/>
            <person name="Alfaro M."/>
            <person name="Sun H."/>
            <person name="Tritt A."/>
            <person name="Yoshinaga Y."/>
            <person name="Zwiers L.-H."/>
            <person name="Turgeon B."/>
            <person name="Goodwin S."/>
            <person name="Spatafora J."/>
            <person name="Crous P."/>
            <person name="Grigoriev I."/>
        </authorList>
    </citation>
    <scope>NUCLEOTIDE SEQUENCE</scope>
    <source>
        <strain evidence="2">CBS 121167</strain>
    </source>
</reference>
<feature type="compositionally biased region" description="Gly residues" evidence="1">
    <location>
        <begin position="838"/>
        <end position="867"/>
    </location>
</feature>
<feature type="compositionally biased region" description="Polar residues" evidence="1">
    <location>
        <begin position="661"/>
        <end position="680"/>
    </location>
</feature>
<feature type="region of interest" description="Disordered" evidence="1">
    <location>
        <begin position="448"/>
        <end position="484"/>
    </location>
</feature>
<dbReference type="RefSeq" id="XP_033397375.1">
    <property type="nucleotide sequence ID" value="XM_033543189.1"/>
</dbReference>
<feature type="compositionally biased region" description="Basic and acidic residues" evidence="1">
    <location>
        <begin position="527"/>
        <end position="537"/>
    </location>
</feature>
<feature type="region of interest" description="Disordered" evidence="1">
    <location>
        <begin position="811"/>
        <end position="872"/>
    </location>
</feature>